<feature type="compositionally biased region" description="Acidic residues" evidence="2">
    <location>
        <begin position="296"/>
        <end position="308"/>
    </location>
</feature>
<evidence type="ECO:0000313" key="5">
    <source>
        <dbReference type="Proteomes" id="UP000510647"/>
    </source>
</evidence>
<dbReference type="PROSITE" id="PS50102">
    <property type="entry name" value="RRM"/>
    <property type="match status" value="1"/>
</dbReference>
<keyword evidence="5" id="KW-1185">Reference proteome</keyword>
<dbReference type="SUPFAM" id="SSF54928">
    <property type="entry name" value="RNA-binding domain, RBD"/>
    <property type="match status" value="1"/>
</dbReference>
<protein>
    <recommendedName>
        <fullName evidence="3">RRM domain-containing protein</fullName>
    </recommendedName>
</protein>
<dbReference type="AlphaFoldDB" id="A0A7H9HSG1"/>
<feature type="region of interest" description="Disordered" evidence="2">
    <location>
        <begin position="219"/>
        <end position="239"/>
    </location>
</feature>
<evidence type="ECO:0000256" key="2">
    <source>
        <dbReference type="SAM" id="MobiDB-lite"/>
    </source>
</evidence>
<evidence type="ECO:0000259" key="3">
    <source>
        <dbReference type="PROSITE" id="PS50102"/>
    </source>
</evidence>
<feature type="domain" description="RRM" evidence="3">
    <location>
        <begin position="6"/>
        <end position="82"/>
    </location>
</feature>
<dbReference type="OrthoDB" id="21643at2759"/>
<dbReference type="EMBL" id="CP059271">
    <property type="protein sequence ID" value="QLQ80674.1"/>
    <property type="molecule type" value="Genomic_DNA"/>
</dbReference>
<proteinExistence type="predicted"/>
<feature type="compositionally biased region" description="Polar residues" evidence="2">
    <location>
        <begin position="312"/>
        <end position="345"/>
    </location>
</feature>
<dbReference type="GO" id="GO:0003723">
    <property type="term" value="F:RNA binding"/>
    <property type="evidence" value="ECO:0007669"/>
    <property type="project" value="UniProtKB-UniRule"/>
</dbReference>
<dbReference type="InterPro" id="IPR035979">
    <property type="entry name" value="RBD_domain_sf"/>
</dbReference>
<dbReference type="Gene3D" id="3.30.70.330">
    <property type="match status" value="1"/>
</dbReference>
<keyword evidence="1" id="KW-0694">RNA-binding</keyword>
<dbReference type="InterPro" id="IPR012677">
    <property type="entry name" value="Nucleotide-bd_a/b_plait_sf"/>
</dbReference>
<gene>
    <name evidence="4" type="ORF">HG537_0E00270</name>
</gene>
<evidence type="ECO:0000256" key="1">
    <source>
        <dbReference type="PROSITE-ProRule" id="PRU00176"/>
    </source>
</evidence>
<feature type="region of interest" description="Disordered" evidence="2">
    <location>
        <begin position="262"/>
        <end position="345"/>
    </location>
</feature>
<sequence>MTGIQKRIYVGNILQNQESCLKELYGRFTKFGRCLSDEFEKHDTFAYINIEFDDENEFQRMRKSFNNVKFKGNELRVNLAKPSWEETWQQRHKEEEMESRRMEEMNRKRDWEYRKKIENINMSWADRRSVIPGRVRKSERRKAQLRTITFRVNVGGSLKVYKCYKTKLWGYERDKDLKDLVFKFVNNKWRDGYDHIVDRLDYSRSKRSVLSILEEKPLGTHAAGADEGEEEEGKKEKEKVKDVLDSVLRDFEFDKPMLLSDEEELGISSSKTTLGQEYEEAKGEPDLPSEPSQEKDGEDDDDGDDEEFIPTFSAQKNAPEQTGTGEISNTETLRNLFNPESSEPTSSFKLIAESDEDIDHKNDQEFKEITATPQEVLEKAGPAQDKEKHHLFFPHFNSPFLVGQTKLSKLKASDISETLSNWDETFWENRGIWTKEMKRRQRDAVRLLNKRKAKKTGGILL</sequence>
<organism evidence="4 5">
    <name type="scientific">Torulaspora globosa</name>
    <dbReference type="NCBI Taxonomy" id="48254"/>
    <lineage>
        <taxon>Eukaryota</taxon>
        <taxon>Fungi</taxon>
        <taxon>Dikarya</taxon>
        <taxon>Ascomycota</taxon>
        <taxon>Saccharomycotina</taxon>
        <taxon>Saccharomycetes</taxon>
        <taxon>Saccharomycetales</taxon>
        <taxon>Saccharomycetaceae</taxon>
        <taxon>Torulaspora</taxon>
    </lineage>
</organism>
<reference evidence="4 5" key="1">
    <citation type="submission" date="2020-06" db="EMBL/GenBank/DDBJ databases">
        <title>The yeast mating-type switching endonuclease HO is a domesticated member of an unorthodox homing genetic element family.</title>
        <authorList>
            <person name="Coughlan A.Y."/>
            <person name="Lombardi L."/>
            <person name="Braun-Galleani S."/>
            <person name="Martos A.R."/>
            <person name="Galeote V."/>
            <person name="Bigey F."/>
            <person name="Dequin S."/>
            <person name="Byrne K.P."/>
            <person name="Wolfe K.H."/>
        </authorList>
    </citation>
    <scope>NUCLEOTIDE SEQUENCE [LARGE SCALE GENOMIC DNA]</scope>
    <source>
        <strain evidence="4 5">CBS2947</strain>
    </source>
</reference>
<accession>A0A7H9HSG1</accession>
<evidence type="ECO:0000313" key="4">
    <source>
        <dbReference type="EMBL" id="QLQ80674.1"/>
    </source>
</evidence>
<name>A0A7H9HSG1_9SACH</name>
<dbReference type="Proteomes" id="UP000510647">
    <property type="component" value="Chromosome 5"/>
</dbReference>
<dbReference type="InterPro" id="IPR000504">
    <property type="entry name" value="RRM_dom"/>
</dbReference>